<feature type="domain" description="PPM-type phosphatase" evidence="2">
    <location>
        <begin position="96"/>
        <end position="338"/>
    </location>
</feature>
<dbReference type="Proteomes" id="UP000012589">
    <property type="component" value="Unassembled WGS sequence"/>
</dbReference>
<dbReference type="EMBL" id="AQFT01000096">
    <property type="protein sequence ID" value="EMZ24479.1"/>
    <property type="molecule type" value="Genomic_DNA"/>
</dbReference>
<dbReference type="InterPro" id="IPR015655">
    <property type="entry name" value="PP2C"/>
</dbReference>
<protein>
    <recommendedName>
        <fullName evidence="2">PPM-type phosphatase domain-containing protein</fullName>
    </recommendedName>
</protein>
<reference evidence="3 4" key="1">
    <citation type="journal article" date="2014" name="Genome Announc.">
        <title>Draft genome sequences of the altered schaedler flora, a defined bacterial community from gnotobiotic mice.</title>
        <authorList>
            <person name="Wannemuehler M.J."/>
            <person name="Overstreet A.M."/>
            <person name="Ward D.V."/>
            <person name="Phillips G.J."/>
        </authorList>
    </citation>
    <scope>NUCLEOTIDE SEQUENCE [LARGE SCALE GENOMIC DNA]</scope>
    <source>
        <strain evidence="3 4">ASF492</strain>
    </source>
</reference>
<dbReference type="Pfam" id="PF13672">
    <property type="entry name" value="PP2C_2"/>
    <property type="match status" value="1"/>
</dbReference>
<comment type="caution">
    <text evidence="3">The sequence shown here is derived from an EMBL/GenBank/DDBJ whole genome shotgun (WGS) entry which is preliminary data.</text>
</comment>
<gene>
    <name evidence="3" type="ORF">C823_03164</name>
</gene>
<proteinExistence type="predicted"/>
<keyword evidence="4" id="KW-1185">Reference proteome</keyword>
<evidence type="ECO:0000313" key="3">
    <source>
        <dbReference type="EMBL" id="EMZ24479.1"/>
    </source>
</evidence>
<evidence type="ECO:0000256" key="1">
    <source>
        <dbReference type="SAM" id="MobiDB-lite"/>
    </source>
</evidence>
<dbReference type="PATRIC" id="fig|1235802.3.peg.3347"/>
<evidence type="ECO:0000259" key="2">
    <source>
        <dbReference type="PROSITE" id="PS51746"/>
    </source>
</evidence>
<dbReference type="PANTHER" id="PTHR47992">
    <property type="entry name" value="PROTEIN PHOSPHATASE"/>
    <property type="match status" value="1"/>
</dbReference>
<accession>N2AJA5</accession>
<dbReference type="CDD" id="cd00143">
    <property type="entry name" value="PP2Cc"/>
    <property type="match status" value="1"/>
</dbReference>
<dbReference type="Gene3D" id="3.60.40.10">
    <property type="entry name" value="PPM-type phosphatase domain"/>
    <property type="match status" value="1"/>
</dbReference>
<feature type="region of interest" description="Disordered" evidence="1">
    <location>
        <begin position="1"/>
        <end position="22"/>
    </location>
</feature>
<dbReference type="InterPro" id="IPR001932">
    <property type="entry name" value="PPM-type_phosphatase-like_dom"/>
</dbReference>
<dbReference type="SMART" id="SM00332">
    <property type="entry name" value="PP2Cc"/>
    <property type="match status" value="1"/>
</dbReference>
<evidence type="ECO:0000313" key="4">
    <source>
        <dbReference type="Proteomes" id="UP000012589"/>
    </source>
</evidence>
<dbReference type="STRING" id="1235802.C823_03164"/>
<dbReference type="GO" id="GO:0004722">
    <property type="term" value="F:protein serine/threonine phosphatase activity"/>
    <property type="evidence" value="ECO:0007669"/>
    <property type="project" value="InterPro"/>
</dbReference>
<sequence length="347" mass="38603">MLGKKKTNKNTGYTQNSKKAQRFAKKEKLDVWNGPLDETYAQLGELCEQPQLPDSPQSTEPEVRTAELTESKVATKQLAGQKHVAQQRAQNRSQIEIGTASIIGTRKSQQDSVFGYESGGRAIGIVCDGMGGLSGGEVASRVALQSIADAWFAQTDVLNIPDFFRREAVCADEKVYLQEAADGKRLQAGTTVVAAIVQRNELYWLSVGDSKLYFIRGQEILSLNVEHNYRLELNKMLRQGKMTAQQYAAEEYRAEALTSYIGIGNLSLMDINKQPYLLHDGDIILLASDGLYRSLNEEEIISIINKNRQEMQKAAQALTAAVEGRKKQDNTSVVILRYRTVSSAYRK</sequence>
<dbReference type="SUPFAM" id="SSF81606">
    <property type="entry name" value="PP2C-like"/>
    <property type="match status" value="1"/>
</dbReference>
<dbReference type="SMART" id="SM00331">
    <property type="entry name" value="PP2C_SIG"/>
    <property type="match status" value="1"/>
</dbReference>
<dbReference type="eggNOG" id="COG0631">
    <property type="taxonomic scope" value="Bacteria"/>
</dbReference>
<dbReference type="OrthoDB" id="9801841at2"/>
<dbReference type="HOGENOM" id="CLU_034545_1_0_9"/>
<dbReference type="AlphaFoldDB" id="N2AJA5"/>
<organism evidence="3 4">
    <name type="scientific">Eubacterium plexicaudatum ASF492</name>
    <dbReference type="NCBI Taxonomy" id="1235802"/>
    <lineage>
        <taxon>Bacteria</taxon>
        <taxon>Bacillati</taxon>
        <taxon>Bacillota</taxon>
        <taxon>Clostridia</taxon>
        <taxon>Eubacteriales</taxon>
        <taxon>Eubacteriaceae</taxon>
        <taxon>Eubacterium</taxon>
    </lineage>
</organism>
<name>N2AJA5_9FIRM</name>
<dbReference type="InterPro" id="IPR036457">
    <property type="entry name" value="PPM-type-like_dom_sf"/>
</dbReference>
<dbReference type="PROSITE" id="PS51746">
    <property type="entry name" value="PPM_2"/>
    <property type="match status" value="1"/>
</dbReference>